<reference evidence="5 6" key="1">
    <citation type="journal article" date="2013" name="Int. J. Syst. Evol. Microbiol.">
        <title>Hoeflea suaedae sp. nov., an endophytic bacterium isolated from the root of the halophyte Suaeda maritima.</title>
        <authorList>
            <person name="Chung E.J."/>
            <person name="Park J.A."/>
            <person name="Pramanik P."/>
            <person name="Bibi F."/>
            <person name="Jeon C.O."/>
            <person name="Chung Y.R."/>
        </authorList>
    </citation>
    <scope>NUCLEOTIDE SEQUENCE [LARGE SCALE GENOMIC DNA]</scope>
    <source>
        <strain evidence="5 6">YC6898</strain>
    </source>
</reference>
<dbReference type="GO" id="GO:0003700">
    <property type="term" value="F:DNA-binding transcription factor activity"/>
    <property type="evidence" value="ECO:0007669"/>
    <property type="project" value="InterPro"/>
</dbReference>
<dbReference type="PROSITE" id="PS00041">
    <property type="entry name" value="HTH_ARAC_FAMILY_1"/>
    <property type="match status" value="1"/>
</dbReference>
<dbReference type="SUPFAM" id="SSF46689">
    <property type="entry name" value="Homeodomain-like"/>
    <property type="match status" value="2"/>
</dbReference>
<dbReference type="SMART" id="SM00342">
    <property type="entry name" value="HTH_ARAC"/>
    <property type="match status" value="1"/>
</dbReference>
<organism evidence="5 6">
    <name type="scientific">Pseudohoeflea suaedae</name>
    <dbReference type="NCBI Taxonomy" id="877384"/>
    <lineage>
        <taxon>Bacteria</taxon>
        <taxon>Pseudomonadati</taxon>
        <taxon>Pseudomonadota</taxon>
        <taxon>Alphaproteobacteria</taxon>
        <taxon>Hyphomicrobiales</taxon>
        <taxon>Rhizobiaceae</taxon>
        <taxon>Pseudohoeflea</taxon>
    </lineage>
</organism>
<comment type="caution">
    <text evidence="5">The sequence shown here is derived from an EMBL/GenBank/DDBJ whole genome shotgun (WGS) entry which is preliminary data.</text>
</comment>
<dbReference type="PANTHER" id="PTHR46796:SF6">
    <property type="entry name" value="ARAC SUBFAMILY"/>
    <property type="match status" value="1"/>
</dbReference>
<dbReference type="OrthoDB" id="9806208at2"/>
<sequence>MSYQHNMFTEMEGIRAVGPARWRAFDGGIGVFWNAMGENGAHAYYLSPDPRIVIFFDRVSGYIRMANEPDAIGSRDRPMTRAVYVPAGVPLWTRFTAARRFSHLDLHIHPDRLLRYMTPSLGRSAAMAVLRRPVEIEDLGTIETLANLVVDDLSEGGRHTVYVESLVGAIAAALLDLPECRETQKPGGRLTQAQLNKLFCRFDGVTDKRLPVSEMASIVGLSESWFTTVFRQTTGKTPLQWQLARRIEAAQRLLHDSNLSLAEIAAQLGFSDQAHLTKAFRQVSGNTPAAWRRARRPE</sequence>
<evidence type="ECO:0000256" key="2">
    <source>
        <dbReference type="ARBA" id="ARBA00023125"/>
    </source>
</evidence>
<keyword evidence="6" id="KW-1185">Reference proteome</keyword>
<dbReference type="InterPro" id="IPR018060">
    <property type="entry name" value="HTH_AraC"/>
</dbReference>
<dbReference type="InterPro" id="IPR018062">
    <property type="entry name" value="HTH_AraC-typ_CS"/>
</dbReference>
<evidence type="ECO:0000313" key="5">
    <source>
        <dbReference type="EMBL" id="TDH39308.1"/>
    </source>
</evidence>
<feature type="domain" description="HTH araC/xylS-type" evidence="4">
    <location>
        <begin position="196"/>
        <end position="294"/>
    </location>
</feature>
<evidence type="ECO:0000256" key="3">
    <source>
        <dbReference type="ARBA" id="ARBA00023163"/>
    </source>
</evidence>
<proteinExistence type="predicted"/>
<protein>
    <submittedName>
        <fullName evidence="5">AraC family transcriptional regulator</fullName>
    </submittedName>
</protein>
<dbReference type="GO" id="GO:0043565">
    <property type="term" value="F:sequence-specific DNA binding"/>
    <property type="evidence" value="ECO:0007669"/>
    <property type="project" value="InterPro"/>
</dbReference>
<dbReference type="RefSeq" id="WP_133284139.1">
    <property type="nucleotide sequence ID" value="NZ_SMSI01000001.1"/>
</dbReference>
<dbReference type="Pfam" id="PF12833">
    <property type="entry name" value="HTH_18"/>
    <property type="match status" value="1"/>
</dbReference>
<keyword evidence="2" id="KW-0238">DNA-binding</keyword>
<dbReference type="PANTHER" id="PTHR46796">
    <property type="entry name" value="HTH-TYPE TRANSCRIPTIONAL ACTIVATOR RHAS-RELATED"/>
    <property type="match status" value="1"/>
</dbReference>
<name>A0A4R5PQS1_9HYPH</name>
<dbReference type="AlphaFoldDB" id="A0A4R5PQS1"/>
<keyword evidence="3" id="KW-0804">Transcription</keyword>
<dbReference type="InterPro" id="IPR050204">
    <property type="entry name" value="AraC_XylS_family_regulators"/>
</dbReference>
<gene>
    <name evidence="5" type="ORF">E2A64_09680</name>
</gene>
<dbReference type="PROSITE" id="PS01124">
    <property type="entry name" value="HTH_ARAC_FAMILY_2"/>
    <property type="match status" value="1"/>
</dbReference>
<dbReference type="Proteomes" id="UP000295131">
    <property type="component" value="Unassembled WGS sequence"/>
</dbReference>
<dbReference type="EMBL" id="SMSI01000001">
    <property type="protein sequence ID" value="TDH39308.1"/>
    <property type="molecule type" value="Genomic_DNA"/>
</dbReference>
<evidence type="ECO:0000313" key="6">
    <source>
        <dbReference type="Proteomes" id="UP000295131"/>
    </source>
</evidence>
<accession>A0A4R5PQS1</accession>
<keyword evidence="1" id="KW-0805">Transcription regulation</keyword>
<evidence type="ECO:0000259" key="4">
    <source>
        <dbReference type="PROSITE" id="PS01124"/>
    </source>
</evidence>
<dbReference type="InterPro" id="IPR009057">
    <property type="entry name" value="Homeodomain-like_sf"/>
</dbReference>
<evidence type="ECO:0000256" key="1">
    <source>
        <dbReference type="ARBA" id="ARBA00023015"/>
    </source>
</evidence>
<dbReference type="Gene3D" id="1.10.10.60">
    <property type="entry name" value="Homeodomain-like"/>
    <property type="match status" value="2"/>
</dbReference>